<evidence type="ECO:0000313" key="2">
    <source>
        <dbReference type="Proteomes" id="UP001164250"/>
    </source>
</evidence>
<dbReference type="EMBL" id="CM047907">
    <property type="protein sequence ID" value="KAJ0084275.1"/>
    <property type="molecule type" value="Genomic_DNA"/>
</dbReference>
<evidence type="ECO:0000313" key="1">
    <source>
        <dbReference type="EMBL" id="KAJ0084275.1"/>
    </source>
</evidence>
<protein>
    <submittedName>
        <fullName evidence="1">Uncharacterized protein</fullName>
    </submittedName>
</protein>
<name>A0ACC1A9R7_9ROSI</name>
<sequence length="116" mass="13165">MSSIPNYGVFSALIPLFVTVLQLHVQGTTNSLFETHAINMWIFLVAAIIYYFVLAADFKFKLQYQSYQSAHSQVCYGIGIMSVYKNAISIKDAFDRLYQKISGMEMEQQELPPLPA</sequence>
<proteinExistence type="predicted"/>
<dbReference type="Proteomes" id="UP001164250">
    <property type="component" value="Chromosome 11"/>
</dbReference>
<keyword evidence="2" id="KW-1185">Reference proteome</keyword>
<gene>
    <name evidence="1" type="ORF">Patl1_31256</name>
</gene>
<accession>A0ACC1A9R7</accession>
<reference evidence="2" key="1">
    <citation type="journal article" date="2023" name="G3 (Bethesda)">
        <title>Genome assembly and association tests identify interacting loci associated with vigor, precocity, and sex in interspecific pistachio rootstocks.</title>
        <authorList>
            <person name="Palmer W."/>
            <person name="Jacygrad E."/>
            <person name="Sagayaradj S."/>
            <person name="Cavanaugh K."/>
            <person name="Han R."/>
            <person name="Bertier L."/>
            <person name="Beede B."/>
            <person name="Kafkas S."/>
            <person name="Golino D."/>
            <person name="Preece J."/>
            <person name="Michelmore R."/>
        </authorList>
    </citation>
    <scope>NUCLEOTIDE SEQUENCE [LARGE SCALE GENOMIC DNA]</scope>
</reference>
<organism evidence="1 2">
    <name type="scientific">Pistacia atlantica</name>
    <dbReference type="NCBI Taxonomy" id="434234"/>
    <lineage>
        <taxon>Eukaryota</taxon>
        <taxon>Viridiplantae</taxon>
        <taxon>Streptophyta</taxon>
        <taxon>Embryophyta</taxon>
        <taxon>Tracheophyta</taxon>
        <taxon>Spermatophyta</taxon>
        <taxon>Magnoliopsida</taxon>
        <taxon>eudicotyledons</taxon>
        <taxon>Gunneridae</taxon>
        <taxon>Pentapetalae</taxon>
        <taxon>rosids</taxon>
        <taxon>malvids</taxon>
        <taxon>Sapindales</taxon>
        <taxon>Anacardiaceae</taxon>
        <taxon>Pistacia</taxon>
    </lineage>
</organism>
<comment type="caution">
    <text evidence="1">The sequence shown here is derived from an EMBL/GenBank/DDBJ whole genome shotgun (WGS) entry which is preliminary data.</text>
</comment>